<proteinExistence type="inferred from homology"/>
<reference evidence="5 6" key="1">
    <citation type="submission" date="2018-03" db="EMBL/GenBank/DDBJ databases">
        <title>Genomes of Pezizomycetes fungi and the evolution of truffles.</title>
        <authorList>
            <person name="Murat C."/>
            <person name="Payen T."/>
            <person name="Noel B."/>
            <person name="Kuo A."/>
            <person name="Martin F.M."/>
        </authorList>
    </citation>
    <scope>NUCLEOTIDE SEQUENCE [LARGE SCALE GENOMIC DNA]</scope>
    <source>
        <strain evidence="5">091103-1</strain>
    </source>
</reference>
<dbReference type="EMBL" id="PYWC01000053">
    <property type="protein sequence ID" value="PWW74992.1"/>
    <property type="molecule type" value="Genomic_DNA"/>
</dbReference>
<comment type="caution">
    <text evidence="5">The sequence shown here is derived from an EMBL/GenBank/DDBJ whole genome shotgun (WGS) entry which is preliminary data.</text>
</comment>
<dbReference type="SUPFAM" id="SSF53474">
    <property type="entry name" value="alpha/beta-Hydrolases"/>
    <property type="match status" value="1"/>
</dbReference>
<evidence type="ECO:0000313" key="6">
    <source>
        <dbReference type="Proteomes" id="UP000246991"/>
    </source>
</evidence>
<evidence type="ECO:0000259" key="4">
    <source>
        <dbReference type="Pfam" id="PF00135"/>
    </source>
</evidence>
<feature type="domain" description="Carboxylesterase type B" evidence="4">
    <location>
        <begin position="343"/>
        <end position="450"/>
    </location>
</feature>
<dbReference type="Proteomes" id="UP000246991">
    <property type="component" value="Unassembled WGS sequence"/>
</dbReference>
<dbReference type="InterPro" id="IPR029058">
    <property type="entry name" value="AB_hydrolase_fold"/>
</dbReference>
<accession>A0A317SKN3</accession>
<keyword evidence="6" id="KW-1185">Reference proteome</keyword>
<evidence type="ECO:0000256" key="2">
    <source>
        <dbReference type="ARBA" id="ARBA00022801"/>
    </source>
</evidence>
<dbReference type="PANTHER" id="PTHR43142">
    <property type="entry name" value="CARBOXYLIC ESTER HYDROLASE"/>
    <property type="match status" value="1"/>
</dbReference>
<evidence type="ECO:0000256" key="1">
    <source>
        <dbReference type="ARBA" id="ARBA00005964"/>
    </source>
</evidence>
<comment type="similarity">
    <text evidence="1 3">Belongs to the type-B carboxylesterase/lipase family.</text>
</comment>
<sequence>MATISHTSLHSRLRGVSLFGDRVVQFRGLKFASVPRRFSRAELFGEYPSELDCTRHGPICPQETAGAGFDFFGIPAPLQKAKPDFTFDELECLNLAVTLPKSHISNIPSGKKLPVLVNIHGGANRMGAGCTSVQDPAGLSAASVTEGKEVICVAINYRLNVFGYGALPDGEGSNNGLFDQQIALVWVKRHISGFGGDPENITLAGGSAGAMGVDAQLHAASPIGRGLFKRAIMQSGCLDMGAPRPREKVIQTTQRLASFVKRGGGGKGEDWVEKLRNASVREVVGGLIKAEVGIWCVSDDGTFFSSPWDQAIPTQAILWYPQIAPASAVTIHKAFAGIQPHSARILEAYKVPAPSPDSAPAIRAAAFAFLGDSLFSYPAHKLALRWRSTGKKVYEYCFDQPNPYTPELRGAHHGVDLLYLFPNHELPEKDRAVAKAFQKHVLEFCHSGNAWKASDGQVMGYGPAGKVHVVEKKERRRVAEWEDSLELLGRAELVKAIGYVKEYLGEAKKALESEAVKALKSEAVRAQSQRPKYS</sequence>
<dbReference type="Gene3D" id="3.40.50.1820">
    <property type="entry name" value="alpha/beta hydrolase"/>
    <property type="match status" value="2"/>
</dbReference>
<dbReference type="OrthoDB" id="3200163at2759"/>
<dbReference type="EC" id="3.1.1.-" evidence="3"/>
<keyword evidence="2 3" id="KW-0378">Hydrolase</keyword>
<dbReference type="InterPro" id="IPR019826">
    <property type="entry name" value="Carboxylesterase_B_AS"/>
</dbReference>
<dbReference type="Pfam" id="PF00135">
    <property type="entry name" value="COesterase"/>
    <property type="match status" value="2"/>
</dbReference>
<name>A0A317SKN3_9PEZI</name>
<dbReference type="InterPro" id="IPR002018">
    <property type="entry name" value="CarbesteraseB"/>
</dbReference>
<evidence type="ECO:0000313" key="5">
    <source>
        <dbReference type="EMBL" id="PWW74992.1"/>
    </source>
</evidence>
<dbReference type="PANTHER" id="PTHR43142:SF5">
    <property type="entry name" value="CARBOXYLIC ESTER HYDROLASE"/>
    <property type="match status" value="1"/>
</dbReference>
<dbReference type="PROSITE" id="PS00122">
    <property type="entry name" value="CARBOXYLESTERASE_B_1"/>
    <property type="match status" value="1"/>
</dbReference>
<dbReference type="GO" id="GO:0016787">
    <property type="term" value="F:hydrolase activity"/>
    <property type="evidence" value="ECO:0007669"/>
    <property type="project" value="UniProtKB-KW"/>
</dbReference>
<dbReference type="STRING" id="42249.A0A317SKN3"/>
<feature type="domain" description="Carboxylesterase type B" evidence="4">
    <location>
        <begin position="11"/>
        <end position="289"/>
    </location>
</feature>
<organism evidence="5 6">
    <name type="scientific">Tuber magnatum</name>
    <name type="common">white Piedmont truffle</name>
    <dbReference type="NCBI Taxonomy" id="42249"/>
    <lineage>
        <taxon>Eukaryota</taxon>
        <taxon>Fungi</taxon>
        <taxon>Dikarya</taxon>
        <taxon>Ascomycota</taxon>
        <taxon>Pezizomycotina</taxon>
        <taxon>Pezizomycetes</taxon>
        <taxon>Pezizales</taxon>
        <taxon>Tuberaceae</taxon>
        <taxon>Tuber</taxon>
    </lineage>
</organism>
<protein>
    <recommendedName>
        <fullName evidence="3">Carboxylic ester hydrolase</fullName>
        <ecNumber evidence="3">3.1.1.-</ecNumber>
    </recommendedName>
</protein>
<gene>
    <name evidence="5" type="ORF">C7212DRAFT_364746</name>
</gene>
<dbReference type="AlphaFoldDB" id="A0A317SKN3"/>
<evidence type="ECO:0000256" key="3">
    <source>
        <dbReference type="RuleBase" id="RU361235"/>
    </source>
</evidence>